<protein>
    <submittedName>
        <fullName evidence="4">RHS repeat protein</fullName>
    </submittedName>
</protein>
<dbReference type="InterPro" id="IPR050708">
    <property type="entry name" value="T6SS_VgrG/RHS"/>
</dbReference>
<gene>
    <name evidence="4" type="ORF">H9K75_01480</name>
</gene>
<dbReference type="Proteomes" id="UP000516028">
    <property type="component" value="Chromosome"/>
</dbReference>
<evidence type="ECO:0000256" key="2">
    <source>
        <dbReference type="SAM" id="MobiDB-lite"/>
    </source>
</evidence>
<evidence type="ECO:0000259" key="3">
    <source>
        <dbReference type="Pfam" id="PF25023"/>
    </source>
</evidence>
<dbReference type="PANTHER" id="PTHR32305:SF15">
    <property type="entry name" value="PROTEIN RHSA-RELATED"/>
    <property type="match status" value="1"/>
</dbReference>
<reference evidence="4 5" key="1">
    <citation type="submission" date="2020-08" db="EMBL/GenBank/DDBJ databases">
        <title>Genome sequence of Diaphorobacter aerolatus KACC 16536T.</title>
        <authorList>
            <person name="Hyun D.-W."/>
            <person name="Bae J.-W."/>
        </authorList>
    </citation>
    <scope>NUCLEOTIDE SEQUENCE [LARGE SCALE GENOMIC DNA]</scope>
    <source>
        <strain evidence="4 5">KACC 16536</strain>
    </source>
</reference>
<dbReference type="NCBIfam" id="TIGR01643">
    <property type="entry name" value="YD_repeat_2x"/>
    <property type="match status" value="2"/>
</dbReference>
<evidence type="ECO:0000313" key="4">
    <source>
        <dbReference type="EMBL" id="QNP48902.1"/>
    </source>
</evidence>
<dbReference type="EMBL" id="CP060783">
    <property type="protein sequence ID" value="QNP48902.1"/>
    <property type="molecule type" value="Genomic_DNA"/>
</dbReference>
<proteinExistence type="predicted"/>
<keyword evidence="5" id="KW-1185">Reference proteome</keyword>
<feature type="region of interest" description="Disordered" evidence="2">
    <location>
        <begin position="666"/>
        <end position="685"/>
    </location>
</feature>
<evidence type="ECO:0000256" key="1">
    <source>
        <dbReference type="ARBA" id="ARBA00022737"/>
    </source>
</evidence>
<accession>A0A7H0GKT6</accession>
<dbReference type="Gene3D" id="2.180.10.10">
    <property type="entry name" value="RHS repeat-associated core"/>
    <property type="match status" value="3"/>
</dbReference>
<dbReference type="KEGG" id="daer:H9K75_01480"/>
<keyword evidence="1" id="KW-0677">Repeat</keyword>
<dbReference type="PANTHER" id="PTHR32305">
    <property type="match status" value="1"/>
</dbReference>
<dbReference type="Pfam" id="PF05593">
    <property type="entry name" value="RHS_repeat"/>
    <property type="match status" value="1"/>
</dbReference>
<dbReference type="Pfam" id="PF25023">
    <property type="entry name" value="TEN_YD-shell"/>
    <property type="match status" value="1"/>
</dbReference>
<dbReference type="RefSeq" id="WP_187724494.1">
    <property type="nucleotide sequence ID" value="NZ_CP060783.1"/>
</dbReference>
<dbReference type="InterPro" id="IPR006530">
    <property type="entry name" value="YD"/>
</dbReference>
<feature type="domain" description="Teneurin-like YD-shell" evidence="3">
    <location>
        <begin position="323"/>
        <end position="487"/>
    </location>
</feature>
<feature type="compositionally biased region" description="Polar residues" evidence="2">
    <location>
        <begin position="668"/>
        <end position="677"/>
    </location>
</feature>
<dbReference type="InterPro" id="IPR031325">
    <property type="entry name" value="RHS_repeat"/>
</dbReference>
<dbReference type="AlphaFoldDB" id="A0A7H0GKT6"/>
<name>A0A7H0GKT6_9BURK</name>
<dbReference type="InterPro" id="IPR056823">
    <property type="entry name" value="TEN-like_YD-shell"/>
</dbReference>
<evidence type="ECO:0000313" key="5">
    <source>
        <dbReference type="Proteomes" id="UP000516028"/>
    </source>
</evidence>
<sequence>MGKGWMHSWIARLKLPRYYDGKYPSSIAVQMPSGVSALFLKDSGEGAPWLPATGADMLIKTMEGNWQYYRASDDSWWSFDHKGWLTKVALRNGWAYDIFQINGRVQSVTNSFGRKLNFGYRPDGKLNAVSLPDGNMINYDYNASGSLSSVKVNDDPSRIYSYGNATFPSLLTGIGTGQGNQIMGFAYNADGSLKETSRAGVGGTYRVSYSGAAGVGSAGMLVAAGTDNPDWYKASVTTTDPNGNSTTRQYQGTAAGVRLVGQNNARFWDKFKEQLNADLLPASKEDFKGNKTTYQWNVERQLITQIVAASNRAEAQSTQIEWHDTLSLPTKITEAGRTTKLSYNNGGDLSGSLVTDTVSGKSYSSAWAYNPNGLPYSYTDAAGQTVFGYDTKGNLNKITDPQGRISQYTHDGAGRILTATDPSGRKRAYSYNPRGQLTSYSDGSLLTTLTYLPNDKLGTITFANGYAIAYQYDGARRISNWTDNRGNSGQYTLDQWDNRTNESIRDSAANVALLVQRSINSINRVSSETLGGIQSTTLTYDANGDLATASNGLGQTTAVAVDGLRRLTKITNPLSNSAVLSYDQLNAVTQAKDFKGLATNYTRDALGNVGQEVTPDAGVANATHDARGLLKSTTDATGRTVDMERDALGRITQFNYNNGTRSLLKYDQTGTSYNTPEARTPASDP</sequence>
<organism evidence="4 5">
    <name type="scientific">Diaphorobacter aerolatus</name>
    <dbReference type="NCBI Taxonomy" id="1288495"/>
    <lineage>
        <taxon>Bacteria</taxon>
        <taxon>Pseudomonadati</taxon>
        <taxon>Pseudomonadota</taxon>
        <taxon>Betaproteobacteria</taxon>
        <taxon>Burkholderiales</taxon>
        <taxon>Comamonadaceae</taxon>
        <taxon>Diaphorobacter</taxon>
    </lineage>
</organism>